<accession>A0A315VL93</accession>
<keyword evidence="2" id="KW-0732">Signal</keyword>
<dbReference type="Proteomes" id="UP000250572">
    <property type="component" value="Unassembled WGS sequence"/>
</dbReference>
<protein>
    <submittedName>
        <fullName evidence="3">Uncharacterized protein</fullName>
    </submittedName>
</protein>
<evidence type="ECO:0000256" key="1">
    <source>
        <dbReference type="SAM" id="Phobius"/>
    </source>
</evidence>
<feature type="non-terminal residue" evidence="3">
    <location>
        <position position="64"/>
    </location>
</feature>
<evidence type="ECO:0000256" key="2">
    <source>
        <dbReference type="SAM" id="SignalP"/>
    </source>
</evidence>
<dbReference type="AlphaFoldDB" id="A0A315VL93"/>
<feature type="transmembrane region" description="Helical" evidence="1">
    <location>
        <begin position="42"/>
        <end position="58"/>
    </location>
</feature>
<keyword evidence="1" id="KW-1133">Transmembrane helix</keyword>
<reference evidence="3 4" key="1">
    <citation type="journal article" date="2018" name="G3 (Bethesda)">
        <title>A High-Quality Reference Genome for the Invasive Mosquitofish Gambusia affinis Using a Chicago Library.</title>
        <authorList>
            <person name="Hoffberg S.L."/>
            <person name="Troendle N.J."/>
            <person name="Glenn T.C."/>
            <person name="Mahmud O."/>
            <person name="Louha S."/>
            <person name="Chalopin D."/>
            <person name="Bennetzen J.L."/>
            <person name="Mauricio R."/>
        </authorList>
    </citation>
    <scope>NUCLEOTIDE SEQUENCE [LARGE SCALE GENOMIC DNA]</scope>
    <source>
        <strain evidence="3">NE01/NJP1002.9</strain>
        <tissue evidence="3">Muscle</tissue>
    </source>
</reference>
<comment type="caution">
    <text evidence="3">The sequence shown here is derived from an EMBL/GenBank/DDBJ whole genome shotgun (WGS) entry which is preliminary data.</text>
</comment>
<gene>
    <name evidence="3" type="ORF">CCH79_00020251</name>
</gene>
<organism evidence="3 4">
    <name type="scientific">Gambusia affinis</name>
    <name type="common">Western mosquitofish</name>
    <name type="synonym">Heterandria affinis</name>
    <dbReference type="NCBI Taxonomy" id="33528"/>
    <lineage>
        <taxon>Eukaryota</taxon>
        <taxon>Metazoa</taxon>
        <taxon>Chordata</taxon>
        <taxon>Craniata</taxon>
        <taxon>Vertebrata</taxon>
        <taxon>Euteleostomi</taxon>
        <taxon>Actinopterygii</taxon>
        <taxon>Neopterygii</taxon>
        <taxon>Teleostei</taxon>
        <taxon>Neoteleostei</taxon>
        <taxon>Acanthomorphata</taxon>
        <taxon>Ovalentaria</taxon>
        <taxon>Atherinomorphae</taxon>
        <taxon>Cyprinodontiformes</taxon>
        <taxon>Poeciliidae</taxon>
        <taxon>Poeciliinae</taxon>
        <taxon>Gambusia</taxon>
    </lineage>
</organism>
<feature type="chain" id="PRO_5016277388" evidence="2">
    <location>
        <begin position="17"/>
        <end position="64"/>
    </location>
</feature>
<evidence type="ECO:0000313" key="4">
    <source>
        <dbReference type="Proteomes" id="UP000250572"/>
    </source>
</evidence>
<evidence type="ECO:0000313" key="3">
    <source>
        <dbReference type="EMBL" id="PWA24287.1"/>
    </source>
</evidence>
<proteinExistence type="predicted"/>
<name>A0A315VL93_GAMAF</name>
<keyword evidence="4" id="KW-1185">Reference proteome</keyword>
<keyword evidence="1" id="KW-0472">Membrane</keyword>
<dbReference type="STRING" id="33528.ENSGAFP00000021064"/>
<sequence>MLALFTVISFLTGSLSTSDTNVPQDVRSPTENYLLWMWNNRLYVYSAAALLLGFYFLLQVTRRK</sequence>
<feature type="signal peptide" evidence="2">
    <location>
        <begin position="1"/>
        <end position="16"/>
    </location>
</feature>
<keyword evidence="1" id="KW-0812">Transmembrane</keyword>
<dbReference type="EMBL" id="NHOQ01001450">
    <property type="protein sequence ID" value="PWA24287.1"/>
    <property type="molecule type" value="Genomic_DNA"/>
</dbReference>